<sequence>MSLKKLLAQRLFGKSTITSAAVTNCRVSSPCTAALSKAMSSNNLASDPGDDGIFRRYLHRQAEAMSSVSTGLRFLPTGQNLLERIREIDIARSRIERDGVRLETPAEKEETRLTVKDAVKILKVSQLEIIKARLREIEKDQISYSELVGICSTECSSDDHAMEFAQMLDQSGSVIVLGNTVYIRPEQVVKAIRSLIPVSPHSLDESRMFQEMEKQKAAIDREARTLVQRELHCGLVYFAVQTAALMRLTFWELTWDVMEPICFFIASTHFMAAYAFFIRTTTEPTFEGFFHSRFIAKQKRLIKAHNFDIHKYNQLKKVYYCKPKPSQSDNAAAAAFAY</sequence>
<evidence type="ECO:0000256" key="2">
    <source>
        <dbReference type="ARBA" id="ARBA00005653"/>
    </source>
</evidence>
<protein>
    <submittedName>
        <fullName evidence="11">Calcium uniporter protein 2, mitochondrial-like</fullName>
    </submittedName>
</protein>
<feature type="domain" description="Calcium uniporter protein C-terminal" evidence="10">
    <location>
        <begin position="159"/>
        <end position="315"/>
    </location>
</feature>
<comment type="similarity">
    <text evidence="2">Belongs to the MCU (TC 1.A.77) family.</text>
</comment>
<dbReference type="Proteomes" id="UP001567538">
    <property type="component" value="Unassembled WGS sequence"/>
</dbReference>
<keyword evidence="6" id="KW-0106">Calcium</keyword>
<dbReference type="GO" id="GO:0006816">
    <property type="term" value="P:calcium ion transport"/>
    <property type="evidence" value="ECO:0007669"/>
    <property type="project" value="UniProtKB-KW"/>
</dbReference>
<keyword evidence="8" id="KW-0406">Ion transport</keyword>
<evidence type="ECO:0000256" key="4">
    <source>
        <dbReference type="ARBA" id="ARBA00022568"/>
    </source>
</evidence>
<keyword evidence="12" id="KW-1185">Reference proteome</keyword>
<proteinExistence type="inferred from homology"/>
<keyword evidence="4" id="KW-0109">Calcium transport</keyword>
<accession>A0ABD1G464</accession>
<evidence type="ECO:0000313" key="12">
    <source>
        <dbReference type="Proteomes" id="UP001567538"/>
    </source>
</evidence>
<dbReference type="GO" id="GO:0016020">
    <property type="term" value="C:membrane"/>
    <property type="evidence" value="ECO:0007669"/>
    <property type="project" value="UniProtKB-SubCell"/>
</dbReference>
<evidence type="ECO:0000256" key="6">
    <source>
        <dbReference type="ARBA" id="ARBA00022837"/>
    </source>
</evidence>
<evidence type="ECO:0000256" key="5">
    <source>
        <dbReference type="ARBA" id="ARBA00022692"/>
    </source>
</evidence>
<dbReference type="PANTHER" id="PTHR13462">
    <property type="entry name" value="CALCIUM UNIPORTER PROTEIN, MITOCHONDRIAL"/>
    <property type="match status" value="1"/>
</dbReference>
<evidence type="ECO:0000256" key="3">
    <source>
        <dbReference type="ARBA" id="ARBA00022448"/>
    </source>
</evidence>
<evidence type="ECO:0000256" key="8">
    <source>
        <dbReference type="ARBA" id="ARBA00023065"/>
    </source>
</evidence>
<name>A0ABD1G464_SALDI</name>
<dbReference type="InterPro" id="IPR006769">
    <property type="entry name" value="MCU_C"/>
</dbReference>
<dbReference type="AlphaFoldDB" id="A0ABD1G464"/>
<dbReference type="Pfam" id="PF04678">
    <property type="entry name" value="MCU"/>
    <property type="match status" value="1"/>
</dbReference>
<keyword evidence="9" id="KW-0472">Membrane</keyword>
<evidence type="ECO:0000313" key="11">
    <source>
        <dbReference type="EMBL" id="KAL1538900.1"/>
    </source>
</evidence>
<gene>
    <name evidence="11" type="ORF">AAHA92_27588</name>
</gene>
<keyword evidence="5" id="KW-0812">Transmembrane</keyword>
<reference evidence="11 12" key="1">
    <citation type="submission" date="2024-06" db="EMBL/GenBank/DDBJ databases">
        <title>A chromosome level genome sequence of Diviner's sage (Salvia divinorum).</title>
        <authorList>
            <person name="Ford S.A."/>
            <person name="Ro D.-K."/>
            <person name="Ness R.W."/>
            <person name="Phillips M.A."/>
        </authorList>
    </citation>
    <scope>NUCLEOTIDE SEQUENCE [LARGE SCALE GENOMIC DNA]</scope>
    <source>
        <strain evidence="11">SAF-2024a</strain>
        <tissue evidence="11">Leaf</tissue>
    </source>
</reference>
<evidence type="ECO:0000256" key="7">
    <source>
        <dbReference type="ARBA" id="ARBA00022989"/>
    </source>
</evidence>
<organism evidence="11 12">
    <name type="scientific">Salvia divinorum</name>
    <name type="common">Maria pastora</name>
    <name type="synonym">Diviner's sage</name>
    <dbReference type="NCBI Taxonomy" id="28513"/>
    <lineage>
        <taxon>Eukaryota</taxon>
        <taxon>Viridiplantae</taxon>
        <taxon>Streptophyta</taxon>
        <taxon>Embryophyta</taxon>
        <taxon>Tracheophyta</taxon>
        <taxon>Spermatophyta</taxon>
        <taxon>Magnoliopsida</taxon>
        <taxon>eudicotyledons</taxon>
        <taxon>Gunneridae</taxon>
        <taxon>Pentapetalae</taxon>
        <taxon>asterids</taxon>
        <taxon>lamiids</taxon>
        <taxon>Lamiales</taxon>
        <taxon>Lamiaceae</taxon>
        <taxon>Nepetoideae</taxon>
        <taxon>Mentheae</taxon>
        <taxon>Salviinae</taxon>
        <taxon>Salvia</taxon>
        <taxon>Salvia subgen. Calosphace</taxon>
    </lineage>
</organism>
<evidence type="ECO:0000259" key="10">
    <source>
        <dbReference type="Pfam" id="PF04678"/>
    </source>
</evidence>
<dbReference type="EMBL" id="JBEAFC010000010">
    <property type="protein sequence ID" value="KAL1538900.1"/>
    <property type="molecule type" value="Genomic_DNA"/>
</dbReference>
<keyword evidence="7" id="KW-1133">Transmembrane helix</keyword>
<dbReference type="InterPro" id="IPR039055">
    <property type="entry name" value="MCU_fam"/>
</dbReference>
<keyword evidence="3" id="KW-0813">Transport</keyword>
<comment type="subcellular location">
    <subcellularLocation>
        <location evidence="1">Membrane</location>
        <topology evidence="1">Multi-pass membrane protein</topology>
    </subcellularLocation>
</comment>
<evidence type="ECO:0000256" key="1">
    <source>
        <dbReference type="ARBA" id="ARBA00004141"/>
    </source>
</evidence>
<comment type="caution">
    <text evidence="11">The sequence shown here is derived from an EMBL/GenBank/DDBJ whole genome shotgun (WGS) entry which is preliminary data.</text>
</comment>
<dbReference type="PANTHER" id="PTHR13462:SF31">
    <property type="entry name" value="CALCIUM UNIPORTER PROTEIN 1, MITOCHONDRIAL"/>
    <property type="match status" value="1"/>
</dbReference>
<evidence type="ECO:0000256" key="9">
    <source>
        <dbReference type="ARBA" id="ARBA00023136"/>
    </source>
</evidence>